<dbReference type="Proteomes" id="UP000824281">
    <property type="component" value="Chromosome"/>
</dbReference>
<dbReference type="Gene3D" id="3.30.70.270">
    <property type="match status" value="1"/>
</dbReference>
<dbReference type="RefSeq" id="WP_221425243.1">
    <property type="nucleotide sequence ID" value="NZ_CP081295.1"/>
</dbReference>
<feature type="domain" description="GGDEF" evidence="4">
    <location>
        <begin position="405"/>
        <end position="539"/>
    </location>
</feature>
<dbReference type="Pfam" id="PF07695">
    <property type="entry name" value="7TMR-DISM_7TM"/>
    <property type="match status" value="1"/>
</dbReference>
<feature type="transmembrane region" description="Helical" evidence="3">
    <location>
        <begin position="157"/>
        <end position="176"/>
    </location>
</feature>
<dbReference type="SUPFAM" id="SSF55073">
    <property type="entry name" value="Nucleotide cyclase"/>
    <property type="match status" value="1"/>
</dbReference>
<dbReference type="InterPro" id="IPR043128">
    <property type="entry name" value="Rev_trsase/Diguanyl_cyclase"/>
</dbReference>
<gene>
    <name evidence="5" type="ORF">K3148_13335</name>
</gene>
<feature type="transmembrane region" description="Helical" evidence="3">
    <location>
        <begin position="218"/>
        <end position="240"/>
    </location>
</feature>
<dbReference type="PROSITE" id="PS50887">
    <property type="entry name" value="GGDEF"/>
    <property type="match status" value="1"/>
</dbReference>
<dbReference type="NCBIfam" id="TIGR00254">
    <property type="entry name" value="GGDEF"/>
    <property type="match status" value="1"/>
</dbReference>
<dbReference type="EC" id="2.7.7.65" evidence="1"/>
<dbReference type="SMART" id="SM00267">
    <property type="entry name" value="GGDEF"/>
    <property type="match status" value="1"/>
</dbReference>
<dbReference type="Pfam" id="PF00990">
    <property type="entry name" value="GGDEF"/>
    <property type="match status" value="1"/>
</dbReference>
<protein>
    <recommendedName>
        <fullName evidence="1">diguanylate cyclase</fullName>
        <ecNumber evidence="1">2.7.7.65</ecNumber>
    </recommendedName>
</protein>
<keyword evidence="3" id="KW-0812">Transmembrane</keyword>
<reference evidence="5 6" key="1">
    <citation type="submission" date="2021-08" db="EMBL/GenBank/DDBJ databases">
        <title>Comparative Genomics Analysis of the Genus Qipengyuania Reveals Extensive Genetic Diversity and Metabolic Versatility, Including the Description of Fifteen Novel Species.</title>
        <authorList>
            <person name="Liu Y."/>
        </authorList>
    </citation>
    <scope>NUCLEOTIDE SEQUENCE [LARGE SCALE GENOMIC DNA]</scope>
    <source>
        <strain evidence="5 6">1NDH13</strain>
    </source>
</reference>
<evidence type="ECO:0000256" key="2">
    <source>
        <dbReference type="ARBA" id="ARBA00034247"/>
    </source>
</evidence>
<evidence type="ECO:0000256" key="3">
    <source>
        <dbReference type="SAM" id="Phobius"/>
    </source>
</evidence>
<dbReference type="InterPro" id="IPR050469">
    <property type="entry name" value="Diguanylate_Cyclase"/>
</dbReference>
<proteinExistence type="predicted"/>
<dbReference type="PANTHER" id="PTHR45138">
    <property type="entry name" value="REGULATORY COMPONENTS OF SENSORY TRANSDUCTION SYSTEM"/>
    <property type="match status" value="1"/>
</dbReference>
<dbReference type="InterPro" id="IPR029787">
    <property type="entry name" value="Nucleotide_cyclase"/>
</dbReference>
<name>A0ABX8ZRE9_9SPHN</name>
<feature type="transmembrane region" description="Helical" evidence="3">
    <location>
        <begin position="277"/>
        <end position="300"/>
    </location>
</feature>
<evidence type="ECO:0000259" key="4">
    <source>
        <dbReference type="PROSITE" id="PS50887"/>
    </source>
</evidence>
<dbReference type="PANTHER" id="PTHR45138:SF9">
    <property type="entry name" value="DIGUANYLATE CYCLASE DGCM-RELATED"/>
    <property type="match status" value="1"/>
</dbReference>
<feature type="transmembrane region" description="Helical" evidence="3">
    <location>
        <begin position="183"/>
        <end position="206"/>
    </location>
</feature>
<evidence type="ECO:0000313" key="6">
    <source>
        <dbReference type="Proteomes" id="UP000824281"/>
    </source>
</evidence>
<feature type="transmembrane region" description="Helical" evidence="3">
    <location>
        <begin position="307"/>
        <end position="324"/>
    </location>
</feature>
<evidence type="ECO:0000313" key="5">
    <source>
        <dbReference type="EMBL" id="QZD89763.1"/>
    </source>
</evidence>
<dbReference type="InterPro" id="IPR011623">
    <property type="entry name" value="7TMR_DISM_rcpt_extracell_dom1"/>
</dbReference>
<keyword evidence="6" id="KW-1185">Reference proteome</keyword>
<organism evidence="5 6">
    <name type="scientific">Qipengyuania aurantiaca</name>
    <dbReference type="NCBI Taxonomy" id="2867233"/>
    <lineage>
        <taxon>Bacteria</taxon>
        <taxon>Pseudomonadati</taxon>
        <taxon>Pseudomonadota</taxon>
        <taxon>Alphaproteobacteria</taxon>
        <taxon>Sphingomonadales</taxon>
        <taxon>Erythrobacteraceae</taxon>
        <taxon>Qipengyuania</taxon>
    </lineage>
</organism>
<dbReference type="InterPro" id="IPR000160">
    <property type="entry name" value="GGDEF_dom"/>
</dbReference>
<keyword evidence="3" id="KW-1133">Transmembrane helix</keyword>
<evidence type="ECO:0000256" key="1">
    <source>
        <dbReference type="ARBA" id="ARBA00012528"/>
    </source>
</evidence>
<feature type="transmembrane region" description="Helical" evidence="3">
    <location>
        <begin position="252"/>
        <end position="271"/>
    </location>
</feature>
<dbReference type="CDD" id="cd01949">
    <property type="entry name" value="GGDEF"/>
    <property type="match status" value="1"/>
</dbReference>
<comment type="catalytic activity">
    <reaction evidence="2">
        <text>2 GTP = 3',3'-c-di-GMP + 2 diphosphate</text>
        <dbReference type="Rhea" id="RHEA:24898"/>
        <dbReference type="ChEBI" id="CHEBI:33019"/>
        <dbReference type="ChEBI" id="CHEBI:37565"/>
        <dbReference type="ChEBI" id="CHEBI:58805"/>
        <dbReference type="EC" id="2.7.7.65"/>
    </reaction>
</comment>
<feature type="transmembrane region" description="Helical" evidence="3">
    <location>
        <begin position="344"/>
        <end position="363"/>
    </location>
</feature>
<sequence length="562" mass="61061">MAGPAHASAVPLYEANCLRGYDTVQQAREADPGALDCSADRYGGEADVFRIVANVERSLRALDGPLLWQTDSALFERIDLAFFYADGQTRTVKVTPTDTVESWYSGTRFSVPVPETGAPLARVDALVVRPWAKATLTNMRVIEAAAAQAQHSSRAQFAALICGLLLATLLFDLFYFRLIRARFLSWHIGLTAALLLYVLANSGFVIEVVPAISAKARYFLNTFSVALVSVAGVGFLLTVLELRVVSRRMRKAAWIAAALPVVAKLFCLLDAELVRDYAHTVSLLSLLPVTAITLAILYLAIVRRSSIWPHLTIAWSGMIVAGLVRMASDFDLLRQDNLVDDAMVLSAALLALGTAAAVARRTLNLRVQRDRARIEALQMGRMAFTDPLTGLGNRRAFDRVMGLRRGEGLLLIDIDHFKAVNDDHGHLAGDKVLIFAARAMQTCFERDKYEARAFRIGGEEFAIVLRAASREDLLAAAECLRGRIEAGPRENSGEIPAVTASIGAAGGSDMRLVEAVKLADAALYEAKNSGRNAVRARYVAKSAAHKPAANDRARAAKTDRLA</sequence>
<dbReference type="EMBL" id="CP081295">
    <property type="protein sequence ID" value="QZD89763.1"/>
    <property type="molecule type" value="Genomic_DNA"/>
</dbReference>
<keyword evidence="3" id="KW-0472">Membrane</keyword>
<accession>A0ABX8ZRE9</accession>